<proteinExistence type="predicted"/>
<feature type="non-terminal residue" evidence="2">
    <location>
        <position position="106"/>
    </location>
</feature>
<keyword evidence="1" id="KW-1133">Transmembrane helix</keyword>
<keyword evidence="1" id="KW-0812">Transmembrane</keyword>
<keyword evidence="1" id="KW-0472">Membrane</keyword>
<comment type="caution">
    <text evidence="2">The sequence shown here is derived from an EMBL/GenBank/DDBJ whole genome shotgun (WGS) entry which is preliminary data.</text>
</comment>
<dbReference type="EMBL" id="BARS01017999">
    <property type="protein sequence ID" value="GAF89629.1"/>
    <property type="molecule type" value="Genomic_DNA"/>
</dbReference>
<dbReference type="AlphaFoldDB" id="X0T8U4"/>
<name>X0T8U4_9ZZZZ</name>
<feature type="transmembrane region" description="Helical" evidence="1">
    <location>
        <begin position="54"/>
        <end position="74"/>
    </location>
</feature>
<evidence type="ECO:0000256" key="1">
    <source>
        <dbReference type="SAM" id="Phobius"/>
    </source>
</evidence>
<reference evidence="2" key="1">
    <citation type="journal article" date="2014" name="Front. Microbiol.">
        <title>High frequency of phylogenetically diverse reductive dehalogenase-homologous genes in deep subseafloor sedimentary metagenomes.</title>
        <authorList>
            <person name="Kawai M."/>
            <person name="Futagami T."/>
            <person name="Toyoda A."/>
            <person name="Takaki Y."/>
            <person name="Nishi S."/>
            <person name="Hori S."/>
            <person name="Arai W."/>
            <person name="Tsubouchi T."/>
            <person name="Morono Y."/>
            <person name="Uchiyama I."/>
            <person name="Ito T."/>
            <person name="Fujiyama A."/>
            <person name="Inagaki F."/>
            <person name="Takami H."/>
        </authorList>
    </citation>
    <scope>NUCLEOTIDE SEQUENCE</scope>
    <source>
        <strain evidence="2">Expedition CK06-06</strain>
    </source>
</reference>
<accession>X0T8U4</accession>
<evidence type="ECO:0000313" key="2">
    <source>
        <dbReference type="EMBL" id="GAF89629.1"/>
    </source>
</evidence>
<organism evidence="2">
    <name type="scientific">marine sediment metagenome</name>
    <dbReference type="NCBI Taxonomy" id="412755"/>
    <lineage>
        <taxon>unclassified sequences</taxon>
        <taxon>metagenomes</taxon>
        <taxon>ecological metagenomes</taxon>
    </lineage>
</organism>
<protein>
    <submittedName>
        <fullName evidence="2">Uncharacterized protein</fullName>
    </submittedName>
</protein>
<gene>
    <name evidence="2" type="ORF">S01H1_29369</name>
</gene>
<sequence>MITDKKKKFLGIVFSAIGGILGVLGHSLLFIMYYEPYQAAMLAPPPAGVGTDAIIVAFLPVIADFGIISGIMYLLASMGFYYETDWAFPTALIANIFALLAGLRAN</sequence>
<feature type="transmembrane region" description="Helical" evidence="1">
    <location>
        <begin position="12"/>
        <end position="34"/>
    </location>
</feature>